<accession>A0A0C2Y7B5</accession>
<evidence type="ECO:0000313" key="3">
    <source>
        <dbReference type="Proteomes" id="UP000053424"/>
    </source>
</evidence>
<gene>
    <name evidence="2" type="ORF">M413DRAFT_448840</name>
</gene>
<dbReference type="HOGENOM" id="CLU_1250808_0_0_1"/>
<feature type="region of interest" description="Disordered" evidence="1">
    <location>
        <begin position="1"/>
        <end position="23"/>
    </location>
</feature>
<evidence type="ECO:0000256" key="1">
    <source>
        <dbReference type="SAM" id="MobiDB-lite"/>
    </source>
</evidence>
<dbReference type="Proteomes" id="UP000053424">
    <property type="component" value="Unassembled WGS sequence"/>
</dbReference>
<protein>
    <submittedName>
        <fullName evidence="2">Uncharacterized protein</fullName>
    </submittedName>
</protein>
<proteinExistence type="predicted"/>
<name>A0A0C2Y7B5_HEBCY</name>
<keyword evidence="3" id="KW-1185">Reference proteome</keyword>
<sequence>MTTVSGQADGPELLTMSLQRPGDPSTIPEHAVVAFPTSYADAVDAAYEVFDLGSKSIDVKGIELRRSVQHIDTKTNVWARILPREWTVVVRSHIDEVAVFLKEDEGAWKRMRGGVESEEKIPDGSGEEPRLLHLIGIDERGGKDKRFVVPMPESYEECQSVAYGLLVLSPYISIRQPTDLILKGIFGTNGNSFFGILVPSAYPLYINRPGSVEKSVYVSNW</sequence>
<reference evidence="2 3" key="1">
    <citation type="submission" date="2014-04" db="EMBL/GenBank/DDBJ databases">
        <authorList>
            <consortium name="DOE Joint Genome Institute"/>
            <person name="Kuo A."/>
            <person name="Gay G."/>
            <person name="Dore J."/>
            <person name="Kohler A."/>
            <person name="Nagy L.G."/>
            <person name="Floudas D."/>
            <person name="Copeland A."/>
            <person name="Barry K.W."/>
            <person name="Cichocki N."/>
            <person name="Veneault-Fourrey C."/>
            <person name="LaButti K."/>
            <person name="Lindquist E.A."/>
            <person name="Lipzen A."/>
            <person name="Lundell T."/>
            <person name="Morin E."/>
            <person name="Murat C."/>
            <person name="Sun H."/>
            <person name="Tunlid A."/>
            <person name="Henrissat B."/>
            <person name="Grigoriev I.V."/>
            <person name="Hibbett D.S."/>
            <person name="Martin F."/>
            <person name="Nordberg H.P."/>
            <person name="Cantor M.N."/>
            <person name="Hua S.X."/>
        </authorList>
    </citation>
    <scope>NUCLEOTIDE SEQUENCE [LARGE SCALE GENOMIC DNA]</scope>
    <source>
        <strain evidence="3">h7</strain>
    </source>
</reference>
<dbReference type="AlphaFoldDB" id="A0A0C2Y7B5"/>
<dbReference type="OrthoDB" id="3065797at2759"/>
<dbReference type="EMBL" id="KN831801">
    <property type="protein sequence ID" value="KIM36922.1"/>
    <property type="molecule type" value="Genomic_DNA"/>
</dbReference>
<reference evidence="3" key="2">
    <citation type="submission" date="2015-01" db="EMBL/GenBank/DDBJ databases">
        <title>Evolutionary Origins and Diversification of the Mycorrhizal Mutualists.</title>
        <authorList>
            <consortium name="DOE Joint Genome Institute"/>
            <consortium name="Mycorrhizal Genomics Consortium"/>
            <person name="Kohler A."/>
            <person name="Kuo A."/>
            <person name="Nagy L.G."/>
            <person name="Floudas D."/>
            <person name="Copeland A."/>
            <person name="Barry K.W."/>
            <person name="Cichocki N."/>
            <person name="Veneault-Fourrey C."/>
            <person name="LaButti K."/>
            <person name="Lindquist E.A."/>
            <person name="Lipzen A."/>
            <person name="Lundell T."/>
            <person name="Morin E."/>
            <person name="Murat C."/>
            <person name="Riley R."/>
            <person name="Ohm R."/>
            <person name="Sun H."/>
            <person name="Tunlid A."/>
            <person name="Henrissat B."/>
            <person name="Grigoriev I.V."/>
            <person name="Hibbett D.S."/>
            <person name="Martin F."/>
        </authorList>
    </citation>
    <scope>NUCLEOTIDE SEQUENCE [LARGE SCALE GENOMIC DNA]</scope>
    <source>
        <strain evidence="3">h7</strain>
    </source>
</reference>
<organism evidence="2 3">
    <name type="scientific">Hebeloma cylindrosporum</name>
    <dbReference type="NCBI Taxonomy" id="76867"/>
    <lineage>
        <taxon>Eukaryota</taxon>
        <taxon>Fungi</taxon>
        <taxon>Dikarya</taxon>
        <taxon>Basidiomycota</taxon>
        <taxon>Agaricomycotina</taxon>
        <taxon>Agaricomycetes</taxon>
        <taxon>Agaricomycetidae</taxon>
        <taxon>Agaricales</taxon>
        <taxon>Agaricineae</taxon>
        <taxon>Hymenogastraceae</taxon>
        <taxon>Hebeloma</taxon>
    </lineage>
</organism>
<evidence type="ECO:0000313" key="2">
    <source>
        <dbReference type="EMBL" id="KIM36922.1"/>
    </source>
</evidence>